<dbReference type="InterPro" id="IPR036691">
    <property type="entry name" value="Endo/exonu/phosph_ase_sf"/>
</dbReference>
<organism evidence="1 2">
    <name type="scientific">Prorocentrum cordatum</name>
    <dbReference type="NCBI Taxonomy" id="2364126"/>
    <lineage>
        <taxon>Eukaryota</taxon>
        <taxon>Sar</taxon>
        <taxon>Alveolata</taxon>
        <taxon>Dinophyceae</taxon>
        <taxon>Prorocentrales</taxon>
        <taxon>Prorocentraceae</taxon>
        <taxon>Prorocentrum</taxon>
    </lineage>
</organism>
<feature type="non-terminal residue" evidence="1">
    <location>
        <position position="169"/>
    </location>
</feature>
<gene>
    <name evidence="1" type="ORF">PCOR1329_LOCUS26537</name>
</gene>
<feature type="non-terminal residue" evidence="1">
    <location>
        <position position="1"/>
    </location>
</feature>
<dbReference type="SUPFAM" id="SSF56219">
    <property type="entry name" value="DNase I-like"/>
    <property type="match status" value="1"/>
</dbReference>
<proteinExistence type="predicted"/>
<accession>A0ABN9S718</accession>
<dbReference type="EMBL" id="CAUYUJ010009451">
    <property type="protein sequence ID" value="CAK0826850.1"/>
    <property type="molecule type" value="Genomic_DNA"/>
</dbReference>
<dbReference type="Proteomes" id="UP001189429">
    <property type="component" value="Unassembled WGS sequence"/>
</dbReference>
<sequence>GAAQIPTAGPVCTLDGELALITANASQWSSAQTLMEWMRHDTSDVGLPQVLCVQEHRIKNQGLWSSAVRWSRQRGYELIGDFAEVTGDGPLESSGGVAVLSSLPAVKESSPARLQLPGHRVVTAKVNIGLPIPLYVISLYLVTSIGLAKDNIAILASLLSFLGGLDGPW</sequence>
<reference evidence="1" key="1">
    <citation type="submission" date="2023-10" db="EMBL/GenBank/DDBJ databases">
        <authorList>
            <person name="Chen Y."/>
            <person name="Shah S."/>
            <person name="Dougan E. K."/>
            <person name="Thang M."/>
            <person name="Chan C."/>
        </authorList>
    </citation>
    <scope>NUCLEOTIDE SEQUENCE [LARGE SCALE GENOMIC DNA]</scope>
</reference>
<keyword evidence="2" id="KW-1185">Reference proteome</keyword>
<protein>
    <submittedName>
        <fullName evidence="1">Uncharacterized protein</fullName>
    </submittedName>
</protein>
<evidence type="ECO:0000313" key="2">
    <source>
        <dbReference type="Proteomes" id="UP001189429"/>
    </source>
</evidence>
<evidence type="ECO:0000313" key="1">
    <source>
        <dbReference type="EMBL" id="CAK0826850.1"/>
    </source>
</evidence>
<name>A0ABN9S718_9DINO</name>
<comment type="caution">
    <text evidence="1">The sequence shown here is derived from an EMBL/GenBank/DDBJ whole genome shotgun (WGS) entry which is preliminary data.</text>
</comment>